<dbReference type="EMBL" id="CAJVCH010557490">
    <property type="protein sequence ID" value="CAG7830766.1"/>
    <property type="molecule type" value="Genomic_DNA"/>
</dbReference>
<keyword evidence="7" id="KW-0663">Pyridoxal phosphate</keyword>
<dbReference type="AlphaFoldDB" id="A0A8J2LYK7"/>
<dbReference type="InterPro" id="IPR000192">
    <property type="entry name" value="Aminotrans_V_dom"/>
</dbReference>
<dbReference type="PANTHER" id="PTHR21152">
    <property type="entry name" value="AMINOTRANSFERASE CLASS V"/>
    <property type="match status" value="1"/>
</dbReference>
<evidence type="ECO:0000256" key="2">
    <source>
        <dbReference type="ARBA" id="ARBA00001933"/>
    </source>
</evidence>
<evidence type="ECO:0000256" key="4">
    <source>
        <dbReference type="ARBA" id="ARBA00013049"/>
    </source>
</evidence>
<feature type="domain" description="Aminotransferase class V" evidence="8">
    <location>
        <begin position="81"/>
        <end position="385"/>
    </location>
</feature>
<dbReference type="GO" id="GO:0019265">
    <property type="term" value="P:glycine biosynthetic process, by transamination of glyoxylate"/>
    <property type="evidence" value="ECO:0007669"/>
    <property type="project" value="TreeGrafter"/>
</dbReference>
<feature type="non-terminal residue" evidence="9">
    <location>
        <position position="1"/>
    </location>
</feature>
<dbReference type="GO" id="GO:0009436">
    <property type="term" value="P:glyoxylate catabolic process"/>
    <property type="evidence" value="ECO:0007669"/>
    <property type="project" value="UniProtKB-ARBA"/>
</dbReference>
<proteinExistence type="inferred from homology"/>
<dbReference type="OrthoDB" id="7403325at2759"/>
<organism evidence="9 10">
    <name type="scientific">Allacma fusca</name>
    <dbReference type="NCBI Taxonomy" id="39272"/>
    <lineage>
        <taxon>Eukaryota</taxon>
        <taxon>Metazoa</taxon>
        <taxon>Ecdysozoa</taxon>
        <taxon>Arthropoda</taxon>
        <taxon>Hexapoda</taxon>
        <taxon>Collembola</taxon>
        <taxon>Symphypleona</taxon>
        <taxon>Sminthuridae</taxon>
        <taxon>Allacma</taxon>
    </lineage>
</organism>
<comment type="catalytic activity">
    <reaction evidence="1">
        <text>glyoxylate + L-alanine = glycine + pyruvate</text>
        <dbReference type="Rhea" id="RHEA:24248"/>
        <dbReference type="ChEBI" id="CHEBI:15361"/>
        <dbReference type="ChEBI" id="CHEBI:36655"/>
        <dbReference type="ChEBI" id="CHEBI:57305"/>
        <dbReference type="ChEBI" id="CHEBI:57972"/>
        <dbReference type="EC" id="2.6.1.44"/>
    </reaction>
</comment>
<dbReference type="FunFam" id="3.40.640.10:FF:000027">
    <property type="entry name" value="Serine--pyruvate aminotransferase, mitochondrial"/>
    <property type="match status" value="1"/>
</dbReference>
<dbReference type="EC" id="2.6.1.44" evidence="4"/>
<protein>
    <recommendedName>
        <fullName evidence="4">alanine--glyoxylate transaminase</fullName>
        <ecNumber evidence="4">2.6.1.44</ecNumber>
    </recommendedName>
</protein>
<dbReference type="PANTHER" id="PTHR21152:SF40">
    <property type="entry name" value="ALANINE--GLYOXYLATE AMINOTRANSFERASE"/>
    <property type="match status" value="1"/>
</dbReference>
<evidence type="ECO:0000256" key="1">
    <source>
        <dbReference type="ARBA" id="ARBA00001781"/>
    </source>
</evidence>
<reference evidence="9" key="1">
    <citation type="submission" date="2021-06" db="EMBL/GenBank/DDBJ databases">
        <authorList>
            <person name="Hodson N. C."/>
            <person name="Mongue J. A."/>
            <person name="Jaron S. K."/>
        </authorList>
    </citation>
    <scope>NUCLEOTIDE SEQUENCE</scope>
</reference>
<evidence type="ECO:0000256" key="6">
    <source>
        <dbReference type="ARBA" id="ARBA00022679"/>
    </source>
</evidence>
<evidence type="ECO:0000256" key="3">
    <source>
        <dbReference type="ARBA" id="ARBA00009236"/>
    </source>
</evidence>
<dbReference type="Pfam" id="PF00266">
    <property type="entry name" value="Aminotran_5"/>
    <property type="match status" value="1"/>
</dbReference>
<evidence type="ECO:0000313" key="10">
    <source>
        <dbReference type="Proteomes" id="UP000708208"/>
    </source>
</evidence>
<dbReference type="InterPro" id="IPR024169">
    <property type="entry name" value="SP_NH2Trfase/AEP_transaminase"/>
</dbReference>
<sequence>ICICISQNRRDKELQTKLESYRSVSNKNQVLKMDTNGLPVPASTNSVLKNPINVPEKLLMGPGPSNCSPRVLESLSLPVLGHMHKEFFQVLDEIKIGLQYVFQTSNKWTLAISGPGHTGMEAALVNILEPGDTVVVGKTGIWGARVADLVVRLGGVAQTIDKPLGQVVTLTDVVDSLQKHRPKILFLVHSESSTGIMQPLEGIGEICRSYGTLLVVDTVASLGGVPFSVDLLKIDVCYSGSQKVLGAPPGLSPITFGPRAVECVKSRTSPIKSYILDMNFLSNYWDCNGGEPRGYHHTPPVNLLYGLREGLAMISSEKLENVWERHALCAKRLQDGLQNMGLELFIEEPASRLPTVNTVKIPPGVDWKFVTQHAMEKHLIEIAGGLGPTVGLVWRIGVMGYNAYPGKVDRVLEALKEALEFGKLQGRL</sequence>
<dbReference type="Proteomes" id="UP000708208">
    <property type="component" value="Unassembled WGS sequence"/>
</dbReference>
<name>A0A8J2LYK7_9HEXA</name>
<keyword evidence="10" id="KW-1185">Reference proteome</keyword>
<keyword evidence="5" id="KW-0032">Aminotransferase</keyword>
<dbReference type="FunFam" id="3.90.1150.10:FF:000039">
    <property type="entry name" value="Serine--pyruvate aminotransferase"/>
    <property type="match status" value="1"/>
</dbReference>
<comment type="cofactor">
    <cofactor evidence="2">
        <name>pyridoxal 5'-phosphate</name>
        <dbReference type="ChEBI" id="CHEBI:597326"/>
    </cofactor>
</comment>
<dbReference type="GO" id="GO:0005777">
    <property type="term" value="C:peroxisome"/>
    <property type="evidence" value="ECO:0007669"/>
    <property type="project" value="TreeGrafter"/>
</dbReference>
<dbReference type="PIRSF" id="PIRSF000524">
    <property type="entry name" value="SPT"/>
    <property type="match status" value="1"/>
</dbReference>
<evidence type="ECO:0000256" key="5">
    <source>
        <dbReference type="ARBA" id="ARBA00022576"/>
    </source>
</evidence>
<evidence type="ECO:0000256" key="7">
    <source>
        <dbReference type="ARBA" id="ARBA00022898"/>
    </source>
</evidence>
<dbReference type="GO" id="GO:0004760">
    <property type="term" value="F:L-serine-pyruvate transaminase activity"/>
    <property type="evidence" value="ECO:0007669"/>
    <property type="project" value="TreeGrafter"/>
</dbReference>
<comment type="caution">
    <text evidence="9">The sequence shown here is derived from an EMBL/GenBank/DDBJ whole genome shotgun (WGS) entry which is preliminary data.</text>
</comment>
<evidence type="ECO:0000313" key="9">
    <source>
        <dbReference type="EMBL" id="CAG7830766.1"/>
    </source>
</evidence>
<dbReference type="GO" id="GO:0008453">
    <property type="term" value="F:alanine-glyoxylate transaminase activity"/>
    <property type="evidence" value="ECO:0007669"/>
    <property type="project" value="UniProtKB-EC"/>
</dbReference>
<keyword evidence="6" id="KW-0808">Transferase</keyword>
<accession>A0A8J2LYK7</accession>
<comment type="similarity">
    <text evidence="3">Belongs to the class-V pyridoxal-phosphate-dependent aminotransferase family.</text>
</comment>
<gene>
    <name evidence="9" type="ORF">AFUS01_LOCUS40549</name>
</gene>
<evidence type="ECO:0000259" key="8">
    <source>
        <dbReference type="Pfam" id="PF00266"/>
    </source>
</evidence>
<dbReference type="CDD" id="cd06451">
    <property type="entry name" value="AGAT_like"/>
    <property type="match status" value="1"/>
</dbReference>